<dbReference type="Pfam" id="PF00188">
    <property type="entry name" value="CAP"/>
    <property type="match status" value="1"/>
</dbReference>
<evidence type="ECO:0000313" key="2">
    <source>
        <dbReference type="EMBL" id="MXU96576.1"/>
    </source>
</evidence>
<dbReference type="FunFam" id="3.40.33.10:FF:000010">
    <property type="entry name" value="Predicted protein"/>
    <property type="match status" value="1"/>
</dbReference>
<dbReference type="InterPro" id="IPR001283">
    <property type="entry name" value="CRISP-related"/>
</dbReference>
<dbReference type="InterPro" id="IPR035940">
    <property type="entry name" value="CAP_sf"/>
</dbReference>
<dbReference type="InterPro" id="IPR002413">
    <property type="entry name" value="V5_allergen-like"/>
</dbReference>
<evidence type="ECO:0000259" key="1">
    <source>
        <dbReference type="SMART" id="SM00198"/>
    </source>
</evidence>
<dbReference type="GO" id="GO:0005576">
    <property type="term" value="C:extracellular region"/>
    <property type="evidence" value="ECO:0007669"/>
    <property type="project" value="InterPro"/>
</dbReference>
<proteinExistence type="predicted"/>
<dbReference type="InterPro" id="IPR018244">
    <property type="entry name" value="Allrgn_V5/Tpx1_CS"/>
</dbReference>
<dbReference type="InterPro" id="IPR034113">
    <property type="entry name" value="SCP_GAPR1-like"/>
</dbReference>
<dbReference type="InterPro" id="IPR014044">
    <property type="entry name" value="CAP_dom"/>
</dbReference>
<sequence length="221" mass="25856">MRCQTQRLSDLMGYVLNFIRSLRSQSLAFCFKLLQQRTNGDIRTPREVNSNQMQPTKKFNIYHHFHKLCLKAHNKYRAKHGVNNLRSNSTLYMLARRWAGRLATLDDVKNVTHQKGLQIGENIYWRTGNKRLYTNIAQDAVEAWYNESLKYDYNSGGSSEETAHFTQLVWQSTTELGCGYRISMKGTVFVVCNYFPQGNIENQYRANVHRPKNNYFSRAHS</sequence>
<dbReference type="EMBL" id="GIFC01014493">
    <property type="protein sequence ID" value="MXU96576.1"/>
    <property type="molecule type" value="Transcribed_RNA"/>
</dbReference>
<dbReference type="CDD" id="cd05382">
    <property type="entry name" value="CAP_GAPR1-like"/>
    <property type="match status" value="1"/>
</dbReference>
<name>A0A6B0V431_IXORI</name>
<dbReference type="SUPFAM" id="SSF55797">
    <property type="entry name" value="PR-1-like"/>
    <property type="match status" value="1"/>
</dbReference>
<dbReference type="PRINTS" id="PR00838">
    <property type="entry name" value="V5ALLERGEN"/>
</dbReference>
<dbReference type="PANTHER" id="PTHR10334">
    <property type="entry name" value="CYSTEINE-RICH SECRETORY PROTEIN-RELATED"/>
    <property type="match status" value="1"/>
</dbReference>
<organism evidence="2">
    <name type="scientific">Ixodes ricinus</name>
    <name type="common">Common tick</name>
    <name type="synonym">Acarus ricinus</name>
    <dbReference type="NCBI Taxonomy" id="34613"/>
    <lineage>
        <taxon>Eukaryota</taxon>
        <taxon>Metazoa</taxon>
        <taxon>Ecdysozoa</taxon>
        <taxon>Arthropoda</taxon>
        <taxon>Chelicerata</taxon>
        <taxon>Arachnida</taxon>
        <taxon>Acari</taxon>
        <taxon>Parasitiformes</taxon>
        <taxon>Ixodida</taxon>
        <taxon>Ixodoidea</taxon>
        <taxon>Ixodidae</taxon>
        <taxon>Ixodinae</taxon>
        <taxon>Ixodes</taxon>
    </lineage>
</organism>
<dbReference type="PROSITE" id="PS01010">
    <property type="entry name" value="CRISP_2"/>
    <property type="match status" value="1"/>
</dbReference>
<dbReference type="Gene3D" id="3.40.33.10">
    <property type="entry name" value="CAP"/>
    <property type="match status" value="1"/>
</dbReference>
<accession>A0A6B0V431</accession>
<protein>
    <submittedName>
        <fullName evidence="2">Putative antigen 5 protein</fullName>
    </submittedName>
</protein>
<dbReference type="AlphaFoldDB" id="A0A6B0V431"/>
<reference evidence="2" key="1">
    <citation type="submission" date="2019-12" db="EMBL/GenBank/DDBJ databases">
        <title>An insight into the sialome of adult female Ixodes ricinus ticks feeding for 6 days.</title>
        <authorList>
            <person name="Perner J."/>
            <person name="Ribeiro J.M.C."/>
        </authorList>
    </citation>
    <scope>NUCLEOTIDE SEQUENCE</scope>
    <source>
        <strain evidence="2">Semi-engorged</strain>
        <tissue evidence="2">Salivary glands</tissue>
    </source>
</reference>
<feature type="domain" description="SCP" evidence="1">
    <location>
        <begin position="64"/>
        <end position="202"/>
    </location>
</feature>
<dbReference type="SMART" id="SM00198">
    <property type="entry name" value="SCP"/>
    <property type="match status" value="1"/>
</dbReference>
<dbReference type="PRINTS" id="PR00837">
    <property type="entry name" value="V5TPXLIKE"/>
</dbReference>